<dbReference type="PANTHER" id="PTHR43357:SF4">
    <property type="entry name" value="INNER MEMBRANE ABC TRANSPORTER PERMEASE PROTEIN YDCV"/>
    <property type="match status" value="1"/>
</dbReference>
<dbReference type="PANTHER" id="PTHR43357">
    <property type="entry name" value="INNER MEMBRANE ABC TRANSPORTER PERMEASE PROTEIN YDCV"/>
    <property type="match status" value="1"/>
</dbReference>
<proteinExistence type="inferred from homology"/>
<keyword evidence="3" id="KW-1003">Cell membrane</keyword>
<evidence type="ECO:0000256" key="1">
    <source>
        <dbReference type="ARBA" id="ARBA00004429"/>
    </source>
</evidence>
<keyword evidence="4" id="KW-0997">Cell inner membrane</keyword>
<evidence type="ECO:0000313" key="10">
    <source>
        <dbReference type="EMBL" id="ARU12267.1"/>
    </source>
</evidence>
<dbReference type="GO" id="GO:0055085">
    <property type="term" value="P:transmembrane transport"/>
    <property type="evidence" value="ECO:0007669"/>
    <property type="project" value="InterPro"/>
</dbReference>
<evidence type="ECO:0000256" key="2">
    <source>
        <dbReference type="ARBA" id="ARBA00022448"/>
    </source>
</evidence>
<accession>A0A3S6ID60</accession>
<evidence type="ECO:0000256" key="4">
    <source>
        <dbReference type="ARBA" id="ARBA00022519"/>
    </source>
</evidence>
<feature type="transmembrane region" description="Helical" evidence="8">
    <location>
        <begin position="64"/>
        <end position="91"/>
    </location>
</feature>
<organism evidence="10">
    <name type="scientific">Agrobacterium tumefaciens</name>
    <dbReference type="NCBI Taxonomy" id="358"/>
    <lineage>
        <taxon>Bacteria</taxon>
        <taxon>Pseudomonadati</taxon>
        <taxon>Pseudomonadota</taxon>
        <taxon>Alphaproteobacteria</taxon>
        <taxon>Hyphomicrobiales</taxon>
        <taxon>Rhizobiaceae</taxon>
        <taxon>Rhizobium/Agrobacterium group</taxon>
        <taxon>Agrobacterium</taxon>
        <taxon>Agrobacterium tumefaciens complex</taxon>
    </lineage>
</organism>
<comment type="subcellular location">
    <subcellularLocation>
        <location evidence="1">Cell inner membrane</location>
        <topology evidence="1">Multi-pass membrane protein</topology>
    </subcellularLocation>
    <subcellularLocation>
        <location evidence="8">Cell membrane</location>
        <topology evidence="8">Multi-pass membrane protein</topology>
    </subcellularLocation>
</comment>
<dbReference type="Gene3D" id="1.10.3720.10">
    <property type="entry name" value="MetI-like"/>
    <property type="match status" value="1"/>
</dbReference>
<evidence type="ECO:0000256" key="3">
    <source>
        <dbReference type="ARBA" id="ARBA00022475"/>
    </source>
</evidence>
<geneLocation type="plasmid" evidence="10">
    <name>pTiEU6</name>
</geneLocation>
<protein>
    <submittedName>
        <fullName evidence="10">Binding-protein-dependent transport system inner membrane component family protein</fullName>
    </submittedName>
</protein>
<dbReference type="CDD" id="cd06261">
    <property type="entry name" value="TM_PBP2"/>
    <property type="match status" value="1"/>
</dbReference>
<dbReference type="InterPro" id="IPR035906">
    <property type="entry name" value="MetI-like_sf"/>
</dbReference>
<feature type="transmembrane region" description="Helical" evidence="8">
    <location>
        <begin position="138"/>
        <end position="158"/>
    </location>
</feature>
<evidence type="ECO:0000259" key="9">
    <source>
        <dbReference type="PROSITE" id="PS50928"/>
    </source>
</evidence>
<dbReference type="PROSITE" id="PS50928">
    <property type="entry name" value="ABC_TM1"/>
    <property type="match status" value="1"/>
</dbReference>
<feature type="transmembrane region" description="Helical" evidence="8">
    <location>
        <begin position="235"/>
        <end position="254"/>
    </location>
</feature>
<keyword evidence="5 8" id="KW-0812">Transmembrane</keyword>
<keyword evidence="2 8" id="KW-0813">Transport</keyword>
<gene>
    <name evidence="10" type="primary">potC</name>
    <name evidence="10" type="ORF">AgrTiEU6_36</name>
</gene>
<comment type="similarity">
    <text evidence="8">Belongs to the binding-protein-dependent transport system permease family.</text>
</comment>
<evidence type="ECO:0000256" key="8">
    <source>
        <dbReference type="RuleBase" id="RU363032"/>
    </source>
</evidence>
<evidence type="ECO:0000256" key="6">
    <source>
        <dbReference type="ARBA" id="ARBA00022989"/>
    </source>
</evidence>
<keyword evidence="7 8" id="KW-0472">Membrane</keyword>
<dbReference type="GO" id="GO:0005886">
    <property type="term" value="C:plasma membrane"/>
    <property type="evidence" value="ECO:0007669"/>
    <property type="project" value="UniProtKB-SubCell"/>
</dbReference>
<name>A0A3S6ID60_AGRTU</name>
<reference evidence="10" key="1">
    <citation type="submission" date="2016-06" db="EMBL/GenBank/DDBJ databases">
        <title>Complete sequence of Ti-plasmid pTiEU6.</title>
        <authorList>
            <person name="Shao S."/>
            <person name="Henkel C."/>
            <person name="van Heusden G.H."/>
            <person name="Hooykaas P."/>
        </authorList>
    </citation>
    <scope>NUCLEOTIDE SEQUENCE</scope>
    <source>
        <strain evidence="10">EU6</strain>
        <plasmid evidence="10">pTiEU6</plasmid>
    </source>
</reference>
<feature type="transmembrane region" description="Helical" evidence="8">
    <location>
        <begin position="103"/>
        <end position="126"/>
    </location>
</feature>
<sequence>MMSRFVLPGLYWLFFSLIVLFIALPLVVVVAASFSPTSKVTFEFWTWTFDWFRKLWTPRWIDPFILSVKVAALVAVITGTLASLGAYAVAYRRVPGHTAIMSFLLSPLAVPQIVKGVAIVLFFSSAGLYRYLGFPGLVLAHVILTMPFAVRMIVTSIYNFDKNLDRAAQILGANKFQRIFYVLLPLIKPGIFSGMTFAFVLSFNDVPLSLFLARPGEVPLPIKVIEYFQYGLDPVLAAVNVASLLFLLAVIFLFERIGGFSAQIHGGSK</sequence>
<dbReference type="SUPFAM" id="SSF161098">
    <property type="entry name" value="MetI-like"/>
    <property type="match status" value="1"/>
</dbReference>
<dbReference type="Pfam" id="PF00528">
    <property type="entry name" value="BPD_transp_1"/>
    <property type="match status" value="1"/>
</dbReference>
<evidence type="ECO:0000256" key="7">
    <source>
        <dbReference type="ARBA" id="ARBA00023136"/>
    </source>
</evidence>
<dbReference type="InterPro" id="IPR000515">
    <property type="entry name" value="MetI-like"/>
</dbReference>
<keyword evidence="6 8" id="KW-1133">Transmembrane helix</keyword>
<dbReference type="AlphaFoldDB" id="A0A3S6ID60"/>
<evidence type="ECO:0000256" key="5">
    <source>
        <dbReference type="ARBA" id="ARBA00022692"/>
    </source>
</evidence>
<feature type="transmembrane region" description="Helical" evidence="8">
    <location>
        <begin position="179"/>
        <end position="203"/>
    </location>
</feature>
<dbReference type="EMBL" id="KX388535">
    <property type="protein sequence ID" value="ARU12267.1"/>
    <property type="molecule type" value="Genomic_DNA"/>
</dbReference>
<keyword evidence="10" id="KW-0614">Plasmid</keyword>
<feature type="domain" description="ABC transmembrane type-1" evidence="9">
    <location>
        <begin position="64"/>
        <end position="254"/>
    </location>
</feature>
<feature type="transmembrane region" description="Helical" evidence="8">
    <location>
        <begin position="12"/>
        <end position="34"/>
    </location>
</feature>